<evidence type="ECO:0000313" key="3">
    <source>
        <dbReference type="Proteomes" id="UP000316080"/>
    </source>
</evidence>
<sequence length="51" mass="5911">MGFEYNMQCRDCRHKWSSNKISSSIKCPKCGSHNVRLLPSKNFKTFIAPYA</sequence>
<evidence type="ECO:0008006" key="5">
    <source>
        <dbReference type="Google" id="ProtNLM"/>
    </source>
</evidence>
<dbReference type="EMBL" id="RXIH01000001">
    <property type="protein sequence ID" value="RZN57902.1"/>
    <property type="molecule type" value="Genomic_DNA"/>
</dbReference>
<dbReference type="EMBL" id="QNVI01000061">
    <property type="protein sequence ID" value="TDA38011.1"/>
    <property type="molecule type" value="Genomic_DNA"/>
</dbReference>
<comment type="caution">
    <text evidence="2">The sequence shown here is derived from an EMBL/GenBank/DDBJ whole genome shotgun (WGS) entry which is preliminary data.</text>
</comment>
<evidence type="ECO:0000313" key="1">
    <source>
        <dbReference type="EMBL" id="RZN57902.1"/>
    </source>
</evidence>
<evidence type="ECO:0000313" key="4">
    <source>
        <dbReference type="Proteomes" id="UP000317265"/>
    </source>
</evidence>
<proteinExistence type="predicted"/>
<organism evidence="2 4">
    <name type="scientific">Thermoproteota archaeon</name>
    <dbReference type="NCBI Taxonomy" id="2056631"/>
    <lineage>
        <taxon>Archaea</taxon>
        <taxon>Thermoproteota</taxon>
    </lineage>
</organism>
<dbReference type="Gene3D" id="3.30.2320.80">
    <property type="match status" value="1"/>
</dbReference>
<gene>
    <name evidence="2" type="ORF">DSO09_05750</name>
    <name evidence="1" type="ORF">EF809_00385</name>
</gene>
<accession>A0A523BAN6</accession>
<name>A0A523BAN6_9CREN</name>
<protein>
    <recommendedName>
        <fullName evidence="5">DNA-directed RNA polymerase subunit P</fullName>
    </recommendedName>
</protein>
<reference evidence="1 3" key="2">
    <citation type="journal article" date="2019" name="Nat. Microbiol.">
        <title>Wide diversity of methane and short-chain alkane metabolisms in uncultured archaea.</title>
        <authorList>
            <person name="Borrel G."/>
            <person name="Adam P.S."/>
            <person name="McKay L.J."/>
            <person name="Chen L.X."/>
            <person name="Sierra-Garcia I.N."/>
            <person name="Sieber C.M."/>
            <person name="Letourneur Q."/>
            <person name="Ghozlane A."/>
            <person name="Andersen G.L."/>
            <person name="Li W.J."/>
            <person name="Hallam S.J."/>
            <person name="Muyzer G."/>
            <person name="de Oliveira V.M."/>
            <person name="Inskeep W.P."/>
            <person name="Banfield J.F."/>
            <person name="Gribaldo S."/>
        </authorList>
    </citation>
    <scope>NUCLEOTIDE SEQUENCE [LARGE SCALE GENOMIC DNA]</scope>
    <source>
        <strain evidence="1">Verst-YHS</strain>
    </source>
</reference>
<dbReference type="Proteomes" id="UP000317265">
    <property type="component" value="Unassembled WGS sequence"/>
</dbReference>
<dbReference type="Proteomes" id="UP000316080">
    <property type="component" value="Unassembled WGS sequence"/>
</dbReference>
<dbReference type="AlphaFoldDB" id="A0A523BAN6"/>
<reference evidence="2 4" key="1">
    <citation type="journal article" date="2019" name="Nat. Microbiol.">
        <title>Expanding anaerobic alkane metabolism in the domain of Archaea.</title>
        <authorList>
            <person name="Wang Y."/>
            <person name="Wegener G."/>
            <person name="Hou J."/>
            <person name="Wang F."/>
            <person name="Xiao X."/>
        </authorList>
    </citation>
    <scope>NUCLEOTIDE SEQUENCE [LARGE SCALE GENOMIC DNA]</scope>
    <source>
        <strain evidence="2">WYZ-LMO11</strain>
    </source>
</reference>
<evidence type="ECO:0000313" key="2">
    <source>
        <dbReference type="EMBL" id="TDA38011.1"/>
    </source>
</evidence>